<sequence length="29" mass="3477">MPQYFKKNILIVKASFLTISFRIKYNKNA</sequence>
<dbReference type="EMBL" id="APQG01000052">
    <property type="protein sequence ID" value="ENV89564.1"/>
    <property type="molecule type" value="Genomic_DNA"/>
</dbReference>
<keyword evidence="2" id="KW-1185">Reference proteome</keyword>
<dbReference type="HOGENOM" id="CLU_3408397_0_0_6"/>
<proteinExistence type="predicted"/>
<accession>N9E3V4</accession>
<dbReference type="Proteomes" id="UP000013251">
    <property type="component" value="Unassembled WGS sequence"/>
</dbReference>
<protein>
    <submittedName>
        <fullName evidence="1">Uncharacterized protein</fullName>
    </submittedName>
</protein>
<evidence type="ECO:0000313" key="1">
    <source>
        <dbReference type="EMBL" id="ENV89564.1"/>
    </source>
</evidence>
<reference evidence="1 2" key="1">
    <citation type="submission" date="2013-02" db="EMBL/GenBank/DDBJ databases">
        <title>The Genome Sequence of Acinetobacter bereziniae CIP 70.12.</title>
        <authorList>
            <consortium name="The Broad Institute Genome Sequencing Platform"/>
            <consortium name="The Broad Institute Genome Sequencing Center for Infectious Disease"/>
            <person name="Cerqueira G."/>
            <person name="Feldgarden M."/>
            <person name="Courvalin P."/>
            <person name="Perichon B."/>
            <person name="Grillot-Courvalin C."/>
            <person name="Clermont D."/>
            <person name="Rocha E."/>
            <person name="Yoon E.-J."/>
            <person name="Nemec A."/>
            <person name="Walker B."/>
            <person name="Young S.K."/>
            <person name="Zeng Q."/>
            <person name="Gargeya S."/>
            <person name="Fitzgerald M."/>
            <person name="Haas B."/>
            <person name="Abouelleil A."/>
            <person name="Alvarado L."/>
            <person name="Arachchi H.M."/>
            <person name="Berlin A.M."/>
            <person name="Chapman S.B."/>
            <person name="Dewar J."/>
            <person name="Goldberg J."/>
            <person name="Griggs A."/>
            <person name="Gujja S."/>
            <person name="Hansen M."/>
            <person name="Howarth C."/>
            <person name="Imamovic A."/>
            <person name="Larimer J."/>
            <person name="McCowan C."/>
            <person name="Murphy C."/>
            <person name="Neiman D."/>
            <person name="Pearson M."/>
            <person name="Priest M."/>
            <person name="Roberts A."/>
            <person name="Saif S."/>
            <person name="Shea T."/>
            <person name="Sisk P."/>
            <person name="Sykes S."/>
            <person name="Wortman J."/>
            <person name="Nusbaum C."/>
            <person name="Birren B."/>
        </authorList>
    </citation>
    <scope>NUCLEOTIDE SEQUENCE [LARGE SCALE GENOMIC DNA]</scope>
    <source>
        <strain evidence="1 2">CIP 70.12</strain>
    </source>
</reference>
<comment type="caution">
    <text evidence="1">The sequence shown here is derived from an EMBL/GenBank/DDBJ whole genome shotgun (WGS) entry which is preliminary data.</text>
</comment>
<name>N9E3V4_ACIBZ</name>
<organism evidence="1 2">
    <name type="scientific">Acinetobacter bereziniae LMG 1003 = CIP 70.12</name>
    <dbReference type="NCBI Taxonomy" id="981324"/>
    <lineage>
        <taxon>Bacteria</taxon>
        <taxon>Pseudomonadati</taxon>
        <taxon>Pseudomonadota</taxon>
        <taxon>Gammaproteobacteria</taxon>
        <taxon>Moraxellales</taxon>
        <taxon>Moraxellaceae</taxon>
        <taxon>Acinetobacter</taxon>
    </lineage>
</organism>
<gene>
    <name evidence="1" type="ORF">F938_04497</name>
</gene>
<evidence type="ECO:0000313" key="2">
    <source>
        <dbReference type="Proteomes" id="UP000013251"/>
    </source>
</evidence>
<dbReference type="AlphaFoldDB" id="N9E3V4"/>